<protein>
    <recommendedName>
        <fullName evidence="3">Polymerase nucleotidyl transferase domain-containing protein</fullName>
    </recommendedName>
</protein>
<proteinExistence type="predicted"/>
<evidence type="ECO:0008006" key="3">
    <source>
        <dbReference type="Google" id="ProtNLM"/>
    </source>
</evidence>
<name>A0A2H0N651_9BACT</name>
<sequence length="309" mass="37053">MTETAKHILATFQYFDIFDYPLTKEEVHDFLWSCVPRSRGDIEKELEDLIVSGSLEKKYAFYFLLGRENIVEVRRSKDWILEKKLKVARRAVKILRFVPYIRAVFLCNQFTVSTRDESDVDVVIVSAQKRIWVVRFFSILLLALTRMRIQKKQRRDKICLSFFVSVDDLNMSKLSIEEPDIYLIYWTKLLLPLFDPYDTQKYFIKQNKKWIEKFLGRGLKLKDVPDVVKVFDNVFSRGVRNFFEKAWSGRYGDTVQYQLKEMQYKKIQAKGLELNDAEKKVIVNDGMLKFHENDRRLQYKKDWEQRCRT</sequence>
<dbReference type="AlphaFoldDB" id="A0A2H0N651"/>
<dbReference type="Proteomes" id="UP000229600">
    <property type="component" value="Unassembled WGS sequence"/>
</dbReference>
<evidence type="ECO:0000313" key="2">
    <source>
        <dbReference type="Proteomes" id="UP000229600"/>
    </source>
</evidence>
<organism evidence="1 2">
    <name type="scientific">Candidatus Magasanikbacteria bacterium CG11_big_fil_rev_8_21_14_0_20_39_34</name>
    <dbReference type="NCBI Taxonomy" id="1974653"/>
    <lineage>
        <taxon>Bacteria</taxon>
        <taxon>Candidatus Magasanikiibacteriota</taxon>
    </lineage>
</organism>
<reference evidence="1 2" key="1">
    <citation type="submission" date="2017-09" db="EMBL/GenBank/DDBJ databases">
        <title>Depth-based differentiation of microbial function through sediment-hosted aquifers and enrichment of novel symbionts in the deep terrestrial subsurface.</title>
        <authorList>
            <person name="Probst A.J."/>
            <person name="Ladd B."/>
            <person name="Jarett J.K."/>
            <person name="Geller-Mcgrath D.E."/>
            <person name="Sieber C.M."/>
            <person name="Emerson J.B."/>
            <person name="Anantharaman K."/>
            <person name="Thomas B.C."/>
            <person name="Malmstrom R."/>
            <person name="Stieglmeier M."/>
            <person name="Klingl A."/>
            <person name="Woyke T."/>
            <person name="Ryan C.M."/>
            <person name="Banfield J.F."/>
        </authorList>
    </citation>
    <scope>NUCLEOTIDE SEQUENCE [LARGE SCALE GENOMIC DNA]</scope>
    <source>
        <strain evidence="1">CG11_big_fil_rev_8_21_14_0_20_39_34</strain>
    </source>
</reference>
<dbReference type="EMBL" id="PCWN01000003">
    <property type="protein sequence ID" value="PIR04371.1"/>
    <property type="molecule type" value="Genomic_DNA"/>
</dbReference>
<evidence type="ECO:0000313" key="1">
    <source>
        <dbReference type="EMBL" id="PIR04371.1"/>
    </source>
</evidence>
<comment type="caution">
    <text evidence="1">The sequence shown here is derived from an EMBL/GenBank/DDBJ whole genome shotgun (WGS) entry which is preliminary data.</text>
</comment>
<gene>
    <name evidence="1" type="ORF">COV59_00810</name>
</gene>
<accession>A0A2H0N651</accession>